<evidence type="ECO:0000313" key="1">
    <source>
        <dbReference type="EMBL" id="ESZ90760.1"/>
    </source>
</evidence>
<evidence type="ECO:0000313" key="2">
    <source>
        <dbReference type="Proteomes" id="UP000019487"/>
    </source>
</evidence>
<reference evidence="1 2" key="1">
    <citation type="journal article" date="2014" name="Genome Announc.">
        <title>Draft genome sequence of Sclerotinia borealis, a psychrophilic plant pathogenic fungus.</title>
        <authorList>
            <person name="Mardanov A.V."/>
            <person name="Beletsky A.V."/>
            <person name="Kadnikov V.V."/>
            <person name="Ignatov A.N."/>
            <person name="Ravin N.V."/>
        </authorList>
    </citation>
    <scope>NUCLEOTIDE SEQUENCE [LARGE SCALE GENOMIC DNA]</scope>
    <source>
        <strain evidence="2">F-4157</strain>
    </source>
</reference>
<name>W9C865_SCLBF</name>
<comment type="caution">
    <text evidence="1">The sequence shown here is derived from an EMBL/GenBank/DDBJ whole genome shotgun (WGS) entry which is preliminary data.</text>
</comment>
<dbReference type="Proteomes" id="UP000019487">
    <property type="component" value="Unassembled WGS sequence"/>
</dbReference>
<gene>
    <name evidence="1" type="ORF">SBOR_8852</name>
</gene>
<dbReference type="AlphaFoldDB" id="W9C865"/>
<organism evidence="1 2">
    <name type="scientific">Sclerotinia borealis (strain F-4128)</name>
    <dbReference type="NCBI Taxonomy" id="1432307"/>
    <lineage>
        <taxon>Eukaryota</taxon>
        <taxon>Fungi</taxon>
        <taxon>Dikarya</taxon>
        <taxon>Ascomycota</taxon>
        <taxon>Pezizomycotina</taxon>
        <taxon>Leotiomycetes</taxon>
        <taxon>Helotiales</taxon>
        <taxon>Sclerotiniaceae</taxon>
        <taxon>Sclerotinia</taxon>
    </lineage>
</organism>
<dbReference type="EMBL" id="AYSA01000578">
    <property type="protein sequence ID" value="ESZ90760.1"/>
    <property type="molecule type" value="Genomic_DNA"/>
</dbReference>
<proteinExistence type="predicted"/>
<sequence length="247" mass="28123">MTPSLTDSYLVKESVIENHAESILQVITITSFNHTILKQLYFIMFSSILPGQQPSKSCDACFYNSIYCNGPANLTGCEICVHQGILCITNGLFQAIPAVKDNNTTTVGDGSTSNYTGRRFHSPTFLRDIEKLQNDLVNRQYNGRRTHFLINAVINNFLDVSMDVISSPELHAFLIAYFRRTIVLLQLNINHDVWRVAKYHRPTNRELNKLSALIRSIGLSAMRFEVNWLNKRIPILEMGSQMPQRRA</sequence>
<keyword evidence="2" id="KW-1185">Reference proteome</keyword>
<dbReference type="HOGENOM" id="CLU_1125093_0_0_1"/>
<protein>
    <submittedName>
        <fullName evidence="1">Uncharacterized protein</fullName>
    </submittedName>
</protein>
<accession>W9C865</accession>